<dbReference type="AlphaFoldDB" id="A0A7D9CZ53"/>
<dbReference type="Pfam" id="PF08558">
    <property type="entry name" value="TRF"/>
    <property type="match status" value="1"/>
</dbReference>
<dbReference type="PANTHER" id="PTHR47807:SF1">
    <property type="entry name" value="PROTEIN TBF1"/>
    <property type="match status" value="1"/>
</dbReference>
<dbReference type="InterPro" id="IPR017930">
    <property type="entry name" value="Myb_dom"/>
</dbReference>
<feature type="compositionally biased region" description="Basic and acidic residues" evidence="4">
    <location>
        <begin position="326"/>
        <end position="337"/>
    </location>
</feature>
<dbReference type="GO" id="GO:0010833">
    <property type="term" value="P:telomere maintenance via telomere lengthening"/>
    <property type="evidence" value="ECO:0007669"/>
    <property type="project" value="TreeGrafter"/>
</dbReference>
<dbReference type="PANTHER" id="PTHR47807">
    <property type="entry name" value="PROTEIN TBF1"/>
    <property type="match status" value="1"/>
</dbReference>
<proteinExistence type="predicted"/>
<feature type="compositionally biased region" description="Polar residues" evidence="4">
    <location>
        <begin position="135"/>
        <end position="174"/>
    </location>
</feature>
<dbReference type="GO" id="GO:0003691">
    <property type="term" value="F:double-stranded telomeric DNA binding"/>
    <property type="evidence" value="ECO:0007669"/>
    <property type="project" value="TreeGrafter"/>
</dbReference>
<feature type="compositionally biased region" description="Basic and acidic residues" evidence="4">
    <location>
        <begin position="20"/>
        <end position="39"/>
    </location>
</feature>
<feature type="compositionally biased region" description="Basic and acidic residues" evidence="4">
    <location>
        <begin position="175"/>
        <end position="200"/>
    </location>
</feature>
<dbReference type="InterPro" id="IPR001005">
    <property type="entry name" value="SANT/Myb"/>
</dbReference>
<dbReference type="SUPFAM" id="SSF46689">
    <property type="entry name" value="Homeodomain-like"/>
    <property type="match status" value="1"/>
</dbReference>
<evidence type="ECO:0000259" key="6">
    <source>
        <dbReference type="PROSITE" id="PS51294"/>
    </source>
</evidence>
<dbReference type="PROSITE" id="PS51294">
    <property type="entry name" value="HTH_MYB"/>
    <property type="match status" value="1"/>
</dbReference>
<dbReference type="Pfam" id="PF00249">
    <property type="entry name" value="Myb_DNA-binding"/>
    <property type="match status" value="1"/>
</dbReference>
<evidence type="ECO:0000256" key="2">
    <source>
        <dbReference type="ARBA" id="ARBA00023242"/>
    </source>
</evidence>
<evidence type="ECO:0000256" key="4">
    <source>
        <dbReference type="SAM" id="MobiDB-lite"/>
    </source>
</evidence>
<evidence type="ECO:0000256" key="1">
    <source>
        <dbReference type="ARBA" id="ARBA00023125"/>
    </source>
</evidence>
<dbReference type="CDD" id="cd11660">
    <property type="entry name" value="SANT_TRF"/>
    <property type="match status" value="1"/>
</dbReference>
<dbReference type="SMART" id="SM00717">
    <property type="entry name" value="SANT"/>
    <property type="match status" value="1"/>
</dbReference>
<feature type="compositionally biased region" description="Basic and acidic residues" evidence="4">
    <location>
        <begin position="234"/>
        <end position="297"/>
    </location>
</feature>
<reference evidence="7 8" key="1">
    <citation type="submission" date="2019-07" db="EMBL/GenBank/DDBJ databases">
        <authorList>
            <person name="Friedrich A."/>
            <person name="Schacherer J."/>
        </authorList>
    </citation>
    <scope>NUCLEOTIDE SEQUENCE [LARGE SCALE GENOMIC DNA]</scope>
</reference>
<dbReference type="InterPro" id="IPR009057">
    <property type="entry name" value="Homeodomain-like_sf"/>
</dbReference>
<evidence type="ECO:0000256" key="3">
    <source>
        <dbReference type="ARBA" id="ARBA00023306"/>
    </source>
</evidence>
<gene>
    <name evidence="7" type="ORF">DEBR0S1_31208G</name>
</gene>
<dbReference type="EMBL" id="CABFWN010000001">
    <property type="protein sequence ID" value="VUG17012.1"/>
    <property type="molecule type" value="Genomic_DNA"/>
</dbReference>
<dbReference type="PROSITE" id="PS50090">
    <property type="entry name" value="MYB_LIKE"/>
    <property type="match status" value="1"/>
</dbReference>
<dbReference type="Gene3D" id="1.10.10.60">
    <property type="entry name" value="Homeodomain-like"/>
    <property type="match status" value="1"/>
</dbReference>
<feature type="region of interest" description="Disordered" evidence="4">
    <location>
        <begin position="1"/>
        <end position="48"/>
    </location>
</feature>
<protein>
    <submittedName>
        <fullName evidence="7">DEBR0S1_31208g1_1</fullName>
    </submittedName>
</protein>
<dbReference type="GO" id="GO:0042803">
    <property type="term" value="F:protein homodimerization activity"/>
    <property type="evidence" value="ECO:0007669"/>
    <property type="project" value="InterPro"/>
</dbReference>
<keyword evidence="3" id="KW-0131">Cell cycle</keyword>
<feature type="compositionally biased region" description="Polar residues" evidence="4">
    <location>
        <begin position="1"/>
        <end position="19"/>
    </location>
</feature>
<accession>A0A7D9CZ53</accession>
<feature type="domain" description="Myb-like" evidence="5">
    <location>
        <begin position="805"/>
        <end position="865"/>
    </location>
</feature>
<feature type="compositionally biased region" description="Basic and acidic residues" evidence="4">
    <location>
        <begin position="209"/>
        <end position="225"/>
    </location>
</feature>
<evidence type="ECO:0000259" key="5">
    <source>
        <dbReference type="PROSITE" id="PS50090"/>
    </source>
</evidence>
<feature type="region of interest" description="Disordered" evidence="4">
    <location>
        <begin position="126"/>
        <end position="342"/>
    </location>
</feature>
<keyword evidence="2" id="KW-0539">Nucleus</keyword>
<feature type="domain" description="HTH myb-type" evidence="6">
    <location>
        <begin position="805"/>
        <end position="861"/>
    </location>
</feature>
<keyword evidence="1" id="KW-0238">DNA-binding</keyword>
<organism evidence="7 8">
    <name type="scientific">Dekkera bruxellensis</name>
    <name type="common">Brettanomyces custersii</name>
    <dbReference type="NCBI Taxonomy" id="5007"/>
    <lineage>
        <taxon>Eukaryota</taxon>
        <taxon>Fungi</taxon>
        <taxon>Dikarya</taxon>
        <taxon>Ascomycota</taxon>
        <taxon>Saccharomycotina</taxon>
        <taxon>Pichiomycetes</taxon>
        <taxon>Pichiales</taxon>
        <taxon>Pichiaceae</taxon>
        <taxon>Brettanomyces</taxon>
    </lineage>
</organism>
<feature type="compositionally biased region" description="Basic and acidic residues" evidence="4">
    <location>
        <begin position="306"/>
        <end position="317"/>
    </location>
</feature>
<dbReference type="FunFam" id="1.10.10.60:FF:000137">
    <property type="entry name" value="MYB DNA binding protein"/>
    <property type="match status" value="1"/>
</dbReference>
<dbReference type="InterPro" id="IPR052833">
    <property type="entry name" value="Telomeric_DNA-bd_trans-reg"/>
</dbReference>
<dbReference type="InterPro" id="IPR013867">
    <property type="entry name" value="Telomere_rpt-bd_fac_dimer_dom"/>
</dbReference>
<sequence>MADLDTSQNSRLSPNNSLNHNEEKNTIDVSVKEKEKSEQTENSQITSGFEANLQSELDKMEAELQNHSEIKQANEAGGRNKTPLDYLESNLNYLDKLNDEELDRHLQNIIVGNTEDVLRHDNVAEPHENYDTDGADSTSNEQEVVKQQSAGEGNQSSNNKTDSPDNNTSEVISNQKEEKENTTYSKKLDDEVVKTKKDTKNTSGQPENSEEKAIRETDKTFKTNEEDSEEDKDEIDKELEMFQRVQEEIQEENREANMEKLTSDTSKKQADGTPTEREEHIKVEKINKLELQKKSSDTSESPGFTKKVDPQSKDETLISKTPLENSADKNSKEKSADHSLTLHGDSVKHIDTNETSMDNIDSRLIDNDKEVNGIDEPDILETGNDLTTTYKGVPIPADSELAKTRESKVLKAYKELLEDSQNAPTPSEILNAQMAALPLAITAPEHLSFNVQMLVNTLPTLDNLATQILRVIARESFQNVMELVSNRESYSGIAFGNLVELFETTKRVYNSEENPFFTVENVTFGLWKYREPAPSFLHGKEETIEGTLRKVNLATFLLATLGLIDLGFYFLNEAFLDVFCPPQNLDPEKSISYYGQNNSLEHTLPSSVTRHRSAHNQTKFLKSQAILYLELKTQAFISAIELGDRKKNEIIQDLFPDNLDEILLKRKDPNFDSSKRKVSRDSTFFTPAELDFLSRCESRKKNLLEIEDDSMLMQKYEWAKFLNDLLNYVAKNVGFLVWGPKGKFTGLLTKRTVLMKEQRSRETGSSALNEAKRKRLLDQREPNEMTARINAVANKRRKIRQRQNRPTTFRRTWTHEEEEALKEGLKLKGTHWTAILELFGPGGSINEALKNRTSLQLKDKARNWKLYCLKNNIEVPDYLIKASGGTEHIKGSSSLNELSASAIHRPKIGERTPNMQAMNEGLSKGSNSASMHSLATGNMKTASSSEFKTKTTINDVSSTSQSNDKLDTSDDITDEFKNLVAQAFD</sequence>
<name>A0A7D9CZ53_DEKBR</name>
<evidence type="ECO:0000313" key="7">
    <source>
        <dbReference type="EMBL" id="VUG17012.1"/>
    </source>
</evidence>
<keyword evidence="8" id="KW-1185">Reference proteome</keyword>
<evidence type="ECO:0000313" key="8">
    <source>
        <dbReference type="Proteomes" id="UP000478008"/>
    </source>
</evidence>
<dbReference type="Proteomes" id="UP000478008">
    <property type="component" value="Unassembled WGS sequence"/>
</dbReference>